<dbReference type="SUPFAM" id="SSF52091">
    <property type="entry name" value="SpoIIaa-like"/>
    <property type="match status" value="1"/>
</dbReference>
<dbReference type="PANTHER" id="PTHR33495">
    <property type="entry name" value="ANTI-SIGMA FACTOR ANTAGONIST TM_1081-RELATED-RELATED"/>
    <property type="match status" value="1"/>
</dbReference>
<accession>A0A921ND25</accession>
<name>A0A921ND25_9BACL</name>
<feature type="domain" description="STAS" evidence="5">
    <location>
        <begin position="3"/>
        <end position="110"/>
    </location>
</feature>
<dbReference type="InterPro" id="IPR002645">
    <property type="entry name" value="STAS_dom"/>
</dbReference>
<dbReference type="RefSeq" id="WP_108306960.1">
    <property type="nucleotide sequence ID" value="NZ_QAFW01000015.1"/>
</dbReference>
<dbReference type="InterPro" id="IPR036513">
    <property type="entry name" value="STAS_dom_sf"/>
</dbReference>
<evidence type="ECO:0000259" key="5">
    <source>
        <dbReference type="PROSITE" id="PS50801"/>
    </source>
</evidence>
<protein>
    <recommendedName>
        <fullName evidence="4">Anti-sigma factor antagonist</fullName>
    </recommendedName>
</protein>
<dbReference type="GO" id="GO:0043856">
    <property type="term" value="F:anti-sigma factor antagonist activity"/>
    <property type="evidence" value="ECO:0007669"/>
    <property type="project" value="InterPro"/>
</dbReference>
<evidence type="ECO:0000256" key="4">
    <source>
        <dbReference type="RuleBase" id="RU003749"/>
    </source>
</evidence>
<evidence type="ECO:0000313" key="6">
    <source>
        <dbReference type="EMBL" id="HJH11399.1"/>
    </source>
</evidence>
<organism evidence="6 7">
    <name type="scientific">Metalysinibacillus jejuensis</name>
    <dbReference type="NCBI Taxonomy" id="914327"/>
    <lineage>
        <taxon>Bacteria</taxon>
        <taxon>Bacillati</taxon>
        <taxon>Bacillota</taxon>
        <taxon>Bacilli</taxon>
        <taxon>Bacillales</taxon>
        <taxon>Caryophanaceae</taxon>
        <taxon>Metalysinibacillus</taxon>
    </lineage>
</organism>
<dbReference type="EMBL" id="DYTV01000092">
    <property type="protein sequence ID" value="HJH11399.1"/>
    <property type="molecule type" value="Genomic_DNA"/>
</dbReference>
<sequence length="110" mass="12389">MDMKVYFKEDDNVLRGYVEGEIDAYTAPQLRDGLEAVEVTEGLNIEVDLTNVSYIDSTGLGIFVAFYKRVQREGGNVRLTGLSERIKHLFKITGLSELMNIEGEKKVKLS</sequence>
<proteinExistence type="inferred from homology"/>
<gene>
    <name evidence="6" type="ORF">K8V30_06920</name>
</gene>
<dbReference type="PANTHER" id="PTHR33495:SF9">
    <property type="entry name" value="ANTI-SIGMA-B FACTOR ANTAGONIST"/>
    <property type="match status" value="1"/>
</dbReference>
<comment type="caution">
    <text evidence="6">The sequence shown here is derived from an EMBL/GenBank/DDBJ whole genome shotgun (WGS) entry which is preliminary data.</text>
</comment>
<dbReference type="PROSITE" id="PS50801">
    <property type="entry name" value="STAS"/>
    <property type="match status" value="1"/>
</dbReference>
<dbReference type="Pfam" id="PF01740">
    <property type="entry name" value="STAS"/>
    <property type="match status" value="1"/>
</dbReference>
<dbReference type="CDD" id="cd07043">
    <property type="entry name" value="STAS_anti-anti-sigma_factors"/>
    <property type="match status" value="1"/>
</dbReference>
<keyword evidence="2" id="KW-0597">Phosphoprotein</keyword>
<reference evidence="6" key="2">
    <citation type="submission" date="2021-09" db="EMBL/GenBank/DDBJ databases">
        <authorList>
            <person name="Gilroy R."/>
        </authorList>
    </citation>
    <scope>NUCLEOTIDE SEQUENCE</scope>
    <source>
        <strain evidence="6">CHK160-4876</strain>
    </source>
</reference>
<evidence type="ECO:0000256" key="1">
    <source>
        <dbReference type="ARBA" id="ARBA00009013"/>
    </source>
</evidence>
<dbReference type="Proteomes" id="UP000700212">
    <property type="component" value="Unassembled WGS sequence"/>
</dbReference>
<comment type="function">
    <text evidence="3">Positive regulator of sigma-B activity. Non-phosphorylated RsbV binds to RsbW, preventing its association with sigma-B. When phosphorylated, releases RsbW, which is then free to complex with and inactivate sigma-B.</text>
</comment>
<dbReference type="OrthoDB" id="9793697at2"/>
<dbReference type="AlphaFoldDB" id="A0A921ND25"/>
<dbReference type="Gene3D" id="3.30.750.24">
    <property type="entry name" value="STAS domain"/>
    <property type="match status" value="1"/>
</dbReference>
<evidence type="ECO:0000256" key="2">
    <source>
        <dbReference type="ARBA" id="ARBA00022553"/>
    </source>
</evidence>
<evidence type="ECO:0000256" key="3">
    <source>
        <dbReference type="ARBA" id="ARBA00024670"/>
    </source>
</evidence>
<reference evidence="6" key="1">
    <citation type="journal article" date="2021" name="PeerJ">
        <title>Extensive microbial diversity within the chicken gut microbiome revealed by metagenomics and culture.</title>
        <authorList>
            <person name="Gilroy R."/>
            <person name="Ravi A."/>
            <person name="Getino M."/>
            <person name="Pursley I."/>
            <person name="Horton D.L."/>
            <person name="Alikhan N.F."/>
            <person name="Baker D."/>
            <person name="Gharbi K."/>
            <person name="Hall N."/>
            <person name="Watson M."/>
            <person name="Adriaenssens E.M."/>
            <person name="Foster-Nyarko E."/>
            <person name="Jarju S."/>
            <person name="Secka A."/>
            <person name="Antonio M."/>
            <person name="Oren A."/>
            <person name="Chaudhuri R.R."/>
            <person name="La Ragione R."/>
            <person name="Hildebrand F."/>
            <person name="Pallen M.J."/>
        </authorList>
    </citation>
    <scope>NUCLEOTIDE SEQUENCE</scope>
    <source>
        <strain evidence="6">CHK160-4876</strain>
    </source>
</reference>
<comment type="similarity">
    <text evidence="1 4">Belongs to the anti-sigma-factor antagonist family.</text>
</comment>
<dbReference type="NCBIfam" id="TIGR00377">
    <property type="entry name" value="ant_ant_sig"/>
    <property type="match status" value="1"/>
</dbReference>
<dbReference type="InterPro" id="IPR003658">
    <property type="entry name" value="Anti-sigma_ant"/>
</dbReference>
<evidence type="ECO:0000313" key="7">
    <source>
        <dbReference type="Proteomes" id="UP000700212"/>
    </source>
</evidence>